<feature type="compositionally biased region" description="Acidic residues" evidence="7">
    <location>
        <begin position="69"/>
        <end position="82"/>
    </location>
</feature>
<dbReference type="CTD" id="100537559"/>
<reference evidence="9" key="1">
    <citation type="submission" date="2025-08" db="UniProtKB">
        <authorList>
            <consortium name="RefSeq"/>
        </authorList>
    </citation>
    <scope>IDENTIFICATION</scope>
    <source>
        <tissue evidence="9">Muscle</tissue>
    </source>
</reference>
<protein>
    <submittedName>
        <fullName evidence="9">Zinc finger protein 644</fullName>
    </submittedName>
</protein>
<dbReference type="PANTHER" id="PTHR24396:SF25">
    <property type="entry name" value="ZINC FINGER PROTEIN 644"/>
    <property type="match status" value="1"/>
</dbReference>
<evidence type="ECO:0000256" key="2">
    <source>
        <dbReference type="ARBA" id="ARBA00022723"/>
    </source>
</evidence>
<dbReference type="InterPro" id="IPR055125">
    <property type="entry name" value="Wiz_C_Znf"/>
</dbReference>
<dbReference type="PANTHER" id="PTHR24396">
    <property type="entry name" value="ZINC FINGER PROTEIN"/>
    <property type="match status" value="1"/>
</dbReference>
<dbReference type="GO" id="GO:0008270">
    <property type="term" value="F:zinc ion binding"/>
    <property type="evidence" value="ECO:0007669"/>
    <property type="project" value="UniProtKB-KW"/>
</dbReference>
<evidence type="ECO:0000256" key="4">
    <source>
        <dbReference type="ARBA" id="ARBA00022833"/>
    </source>
</evidence>
<feature type="domain" description="C2H2-type" evidence="8">
    <location>
        <begin position="449"/>
        <end position="476"/>
    </location>
</feature>
<dbReference type="RefSeq" id="XP_042615122.1">
    <property type="nucleotide sequence ID" value="XM_042759188.1"/>
</dbReference>
<evidence type="ECO:0000256" key="3">
    <source>
        <dbReference type="ARBA" id="ARBA00022771"/>
    </source>
</evidence>
<dbReference type="Proteomes" id="UP001155660">
    <property type="component" value="Chromosome A6"/>
</dbReference>
<comment type="subcellular location">
    <subcellularLocation>
        <location evidence="1">Nucleus</location>
    </subcellularLocation>
</comment>
<evidence type="ECO:0000256" key="1">
    <source>
        <dbReference type="ARBA" id="ARBA00004123"/>
    </source>
</evidence>
<dbReference type="PROSITE" id="PS50157">
    <property type="entry name" value="ZINC_FINGER_C2H2_2"/>
    <property type="match status" value="3"/>
</dbReference>
<dbReference type="PROSITE" id="PS00028">
    <property type="entry name" value="ZINC_FINGER_C2H2_1"/>
    <property type="match status" value="4"/>
</dbReference>
<evidence type="ECO:0000256" key="6">
    <source>
        <dbReference type="PROSITE-ProRule" id="PRU00042"/>
    </source>
</evidence>
<dbReference type="Pfam" id="PF23015">
    <property type="entry name" value="zf-WIZ"/>
    <property type="match status" value="1"/>
</dbReference>
<dbReference type="OrthoDB" id="8669871at2759"/>
<gene>
    <name evidence="9" type="primary">znf644b</name>
</gene>
<feature type="region of interest" description="Disordered" evidence="7">
    <location>
        <begin position="1117"/>
        <end position="1143"/>
    </location>
</feature>
<evidence type="ECO:0000313" key="9">
    <source>
        <dbReference type="RefSeq" id="XP_042615122.1"/>
    </source>
</evidence>
<feature type="region of interest" description="Disordered" evidence="7">
    <location>
        <begin position="162"/>
        <end position="185"/>
    </location>
</feature>
<dbReference type="KEGG" id="ccar:109058236"/>
<keyword evidence="4" id="KW-0862">Zinc</keyword>
<dbReference type="FunFam" id="3.30.160.60:FF:000409">
    <property type="entry name" value="zinc finger protein 644 isoform X1"/>
    <property type="match status" value="1"/>
</dbReference>
<dbReference type="InterPro" id="IPR051643">
    <property type="entry name" value="Transcr_Reg_ZincFinger"/>
</dbReference>
<dbReference type="GO" id="GO:0000981">
    <property type="term" value="F:DNA-binding transcription factor activity, RNA polymerase II-specific"/>
    <property type="evidence" value="ECO:0007669"/>
    <property type="project" value="TreeGrafter"/>
</dbReference>
<feature type="domain" description="C2H2-type" evidence="8">
    <location>
        <begin position="1155"/>
        <end position="1182"/>
    </location>
</feature>
<keyword evidence="2" id="KW-0479">Metal-binding</keyword>
<keyword evidence="5" id="KW-0539">Nucleus</keyword>
<proteinExistence type="predicted"/>
<feature type="compositionally biased region" description="Polar residues" evidence="7">
    <location>
        <begin position="1128"/>
        <end position="1139"/>
    </location>
</feature>
<dbReference type="GeneID" id="109058236"/>
<evidence type="ECO:0000256" key="7">
    <source>
        <dbReference type="SAM" id="MobiDB-lite"/>
    </source>
</evidence>
<keyword evidence="3 6" id="KW-0863">Zinc-finger</keyword>
<dbReference type="GO" id="GO:0005634">
    <property type="term" value="C:nucleus"/>
    <property type="evidence" value="ECO:0007669"/>
    <property type="project" value="UniProtKB-SubCell"/>
</dbReference>
<evidence type="ECO:0000256" key="5">
    <source>
        <dbReference type="ARBA" id="ARBA00023242"/>
    </source>
</evidence>
<name>A0A9Q9Y7K9_CYPCA</name>
<sequence length="1295" mass="145656">MALLITFRKHSTKNINFSSPYLKRAKWRHCNGWRTKKRTVIKYHDKLVLCYSVILWEDCVMAAVKESVEEDKEVESSSDDTQELTSTSSPNNNNNSLDPPEPLPLDSHQNPLNGVQPNPFVCGSVPAAPSTNDSLPSGALVNGAASHCTSEEPCVHNKDMSPLPGTDTSPEVLPPPSELQSDTRQKTEGCALKVWPARASSESNNSDVEAPLGMLVGEDLDNRPISRLLARKGIKAGCLWDFDSELSESSSDDCDGLNWGLQEKFMRILLKSSVAGDGVRTKVEIDGAQPANQRRRMRKNLATERADTRGQVYEGFDYASQYSLTDEDSDYESSINKEHAFRKEPESLKAYAGLRLEKFCDKSAAMQELISSEKEEGCDEGSSDVETNTYMGEKSARLKTETKTGEELSFFPCSKCNGNFKEKRHLHKHMMYHLDRNNKVRQEDIPRPFICRECGRSFRDLTSLEKHMIIHQVRRERLMEEIKGFSKIDVEGRRACLQCPQCVFGTKCPKTLVHPGKTNVMEKPSYSCEECDHMTMTEMEGHGFTAHHNTCGKTGDFFVCQNCTFRSKNRYSFRKHVELIHGQNYENYEPQPHRNMDDHIKAVLGQPKNKDSSLLMPKFQSTEKWSVKDRGELPFRPNGSAGLNVRSKETQKACDGFSSSLIKRSPGSTANKLSPFSLRSDKPSKLSLLPTEKIDVTTGLPYVEEDNQEYESAVSEKRTKYLSSFDVHLTKTEIVSKPACLNPGTESCPKDPSTSSTLALEMLRHKIPSKRKMSIPYRNTHADIPHVRLPKCEPESPQWDSTTPQEGDDYEGAQDFSDCTKEFLDPFHSNTPSDYFIPLNSNIPDYANDTNQDNSIEMDSDDICTFIVKEECIESIISEDNSDHVVYQQSDPYVEYIVNPLPLVGGKCCPYCPAVFESGVGLSNHVRGHLHRVGLSYDARHVVSPEQVASQDRQPRIRRKIPSVNRRIRKDKPESKTEHTCPLCLGWFDTKTGLSNHVRGHLKRIGKSISGASKSPLCILTELLQDETEYRNILKVFGSRPHLSKPFVSQKFASSDGLFLTSSGIPMKIHHTTGTPDERTMIRPPQVDRERKRTNKVQSSTLEDLLGNRNVEQEMEVEGHSEEARTPLTISSTSGSLPRTPSVKLDPTWSQDNKKICIHCNTTFHSAVSLSNHLRAYTRRKKIALLEGTTYDCKQKSQRSRPGPKRKVFSSSRSASEVIYRMTCRFCDLIFQGPQSIQEDWIKHLQRHLMHTSIPGVGAGMVEVSALCKELCSPSPPERLLLDTSPPLSLPEGVS</sequence>
<organism evidence="9">
    <name type="scientific">Cyprinus carpio</name>
    <name type="common">Common carp</name>
    <dbReference type="NCBI Taxonomy" id="7962"/>
    <lineage>
        <taxon>Eukaryota</taxon>
        <taxon>Metazoa</taxon>
        <taxon>Chordata</taxon>
        <taxon>Craniata</taxon>
        <taxon>Vertebrata</taxon>
        <taxon>Euteleostomi</taxon>
        <taxon>Actinopterygii</taxon>
        <taxon>Neopterygii</taxon>
        <taxon>Teleostei</taxon>
        <taxon>Ostariophysi</taxon>
        <taxon>Cypriniformes</taxon>
        <taxon>Cyprinidae</taxon>
        <taxon>Cyprininae</taxon>
        <taxon>Cyprinus</taxon>
    </lineage>
</organism>
<feature type="domain" description="C2H2-type" evidence="8">
    <location>
        <begin position="411"/>
        <end position="438"/>
    </location>
</feature>
<dbReference type="GO" id="GO:0000978">
    <property type="term" value="F:RNA polymerase II cis-regulatory region sequence-specific DNA binding"/>
    <property type="evidence" value="ECO:0007669"/>
    <property type="project" value="TreeGrafter"/>
</dbReference>
<dbReference type="SMART" id="SM00355">
    <property type="entry name" value="ZnF_C2H2"/>
    <property type="match status" value="7"/>
</dbReference>
<accession>A0A9Q9Y7K9</accession>
<evidence type="ECO:0000259" key="8">
    <source>
        <dbReference type="PROSITE" id="PS50157"/>
    </source>
</evidence>
<dbReference type="InterPro" id="IPR013087">
    <property type="entry name" value="Znf_C2H2_type"/>
</dbReference>
<feature type="region of interest" description="Disordered" evidence="7">
    <location>
        <begin position="788"/>
        <end position="811"/>
    </location>
</feature>
<feature type="compositionally biased region" description="Low complexity" evidence="7">
    <location>
        <begin position="83"/>
        <end position="98"/>
    </location>
</feature>
<feature type="region of interest" description="Disordered" evidence="7">
    <location>
        <begin position="69"/>
        <end position="127"/>
    </location>
</feature>